<dbReference type="InterPro" id="IPR012000">
    <property type="entry name" value="Thiamin_PyroP_enz_cen_dom"/>
</dbReference>
<dbReference type="EMBL" id="FXBL01000004">
    <property type="protein sequence ID" value="SMH53765.1"/>
    <property type="molecule type" value="Genomic_DNA"/>
</dbReference>
<evidence type="ECO:0000256" key="2">
    <source>
        <dbReference type="ARBA" id="ARBA00023052"/>
    </source>
</evidence>
<dbReference type="CDD" id="cd00568">
    <property type="entry name" value="TPP_enzymes"/>
    <property type="match status" value="1"/>
</dbReference>
<reference evidence="7 8" key="1">
    <citation type="submission" date="2017-04" db="EMBL/GenBank/DDBJ databases">
        <authorList>
            <person name="Afonso C.L."/>
            <person name="Miller P.J."/>
            <person name="Scott M.A."/>
            <person name="Spackman E."/>
            <person name="Goraichik I."/>
            <person name="Dimitrov K.M."/>
            <person name="Suarez D.L."/>
            <person name="Swayne D.E."/>
        </authorList>
    </citation>
    <scope>NUCLEOTIDE SEQUENCE [LARGE SCALE GENOMIC DNA]</scope>
    <source>
        <strain evidence="7 8">B5P</strain>
    </source>
</reference>
<dbReference type="PANTHER" id="PTHR18968:SF120">
    <property type="entry name" value="ACETOLACTATE SYNTHASE LARGE SUBUNIT"/>
    <property type="match status" value="1"/>
</dbReference>
<dbReference type="InterPro" id="IPR029035">
    <property type="entry name" value="DHS-like_NAD/FAD-binding_dom"/>
</dbReference>
<dbReference type="GO" id="GO:0000287">
    <property type="term" value="F:magnesium ion binding"/>
    <property type="evidence" value="ECO:0007669"/>
    <property type="project" value="InterPro"/>
</dbReference>
<dbReference type="SUPFAM" id="SSF52518">
    <property type="entry name" value="Thiamin diphosphate-binding fold (THDP-binding)"/>
    <property type="match status" value="2"/>
</dbReference>
<dbReference type="InterPro" id="IPR012001">
    <property type="entry name" value="Thiamin_PyroP_enz_TPP-bd_dom"/>
</dbReference>
<dbReference type="PROSITE" id="PS00187">
    <property type="entry name" value="TPP_ENZYMES"/>
    <property type="match status" value="1"/>
</dbReference>
<dbReference type="GO" id="GO:0050660">
    <property type="term" value="F:flavin adenine dinucleotide binding"/>
    <property type="evidence" value="ECO:0007669"/>
    <property type="project" value="TreeGrafter"/>
</dbReference>
<dbReference type="Proteomes" id="UP000193083">
    <property type="component" value="Unassembled WGS sequence"/>
</dbReference>
<name>A0A1X7PP74_9HYPH</name>
<dbReference type="Gene3D" id="3.40.50.1220">
    <property type="entry name" value="TPP-binding domain"/>
    <property type="match status" value="1"/>
</dbReference>
<dbReference type="GO" id="GO:0030976">
    <property type="term" value="F:thiamine pyrophosphate binding"/>
    <property type="evidence" value="ECO:0007669"/>
    <property type="project" value="InterPro"/>
</dbReference>
<dbReference type="InterPro" id="IPR045229">
    <property type="entry name" value="TPP_enz"/>
</dbReference>
<evidence type="ECO:0000256" key="1">
    <source>
        <dbReference type="ARBA" id="ARBA00007812"/>
    </source>
</evidence>
<dbReference type="AlphaFoldDB" id="A0A1X7PP74"/>
<dbReference type="Pfam" id="PF00205">
    <property type="entry name" value="TPP_enzyme_M"/>
    <property type="match status" value="1"/>
</dbReference>
<sequence length="548" mass="57783">MTGLADITGAQLFAQTLKAWDCGPVFHVPGEGILEALDAADGAGIQLISCRHEGGMAYMAQAAGQLRNRPGICLAGRAPGALNTSLALHTAFTDAAPMILIVGQPPLRQAGREAFLDNDFSIAFAPVAKWIGTCTDARRLPELLSRAWATAMTGQRGPVVLAVTEDVWSQTTTAPVLLPPFVPRAEVSTAQAEAVASMLAASENPILIVGGTGWSQNGVAALSAFSMSVGIPVVTSYRRRDLMPADHPYFVGELGIGADPAILEAVARADVVVVAGMRLGEINTFGAGIFEGFRLLDAPQPTQKLIHVHPDAGELNRVYRPTMPVCAVAETLFEPLMRALGSHEMPNWTSWSGPLRAMRETFTTGQPGKGPLDMHEICRTLRAALPPDAVLTVGAGAYAHWPQRYFPHALYGTQLGPKSGAMGYGLPAAIGVQAAFPGRHVVGMAGDGCFLMHGEELATAVLYQLPVTMIVVNNSRYGAIAASQSRQFGRTVGTDLPAIDFAAYARSFGALGIRVEQTEQFPAALVAALDQNGPALIELVTGPEALRP</sequence>
<dbReference type="Gene3D" id="3.40.50.970">
    <property type="match status" value="2"/>
</dbReference>
<dbReference type="NCBIfam" id="NF006052">
    <property type="entry name" value="PRK08199.1"/>
    <property type="match status" value="1"/>
</dbReference>
<evidence type="ECO:0000256" key="3">
    <source>
        <dbReference type="RuleBase" id="RU362132"/>
    </source>
</evidence>
<feature type="domain" description="Thiamine pyrophosphate enzyme central" evidence="4">
    <location>
        <begin position="193"/>
        <end position="332"/>
    </location>
</feature>
<dbReference type="Pfam" id="PF02775">
    <property type="entry name" value="TPP_enzyme_C"/>
    <property type="match status" value="1"/>
</dbReference>
<dbReference type="InterPro" id="IPR000399">
    <property type="entry name" value="TPP-bd_CS"/>
</dbReference>
<dbReference type="Pfam" id="PF02776">
    <property type="entry name" value="TPP_enzyme_N"/>
    <property type="match status" value="1"/>
</dbReference>
<feature type="domain" description="Thiamine pyrophosphate enzyme N-terminal TPP-binding" evidence="6">
    <location>
        <begin position="8"/>
        <end position="116"/>
    </location>
</feature>
<dbReference type="PANTHER" id="PTHR18968">
    <property type="entry name" value="THIAMINE PYROPHOSPHATE ENZYMES"/>
    <property type="match status" value="1"/>
</dbReference>
<dbReference type="GO" id="GO:0009099">
    <property type="term" value="P:L-valine biosynthetic process"/>
    <property type="evidence" value="ECO:0007669"/>
    <property type="project" value="TreeGrafter"/>
</dbReference>
<feature type="domain" description="Thiamine pyrophosphate enzyme TPP-binding" evidence="5">
    <location>
        <begin position="395"/>
        <end position="538"/>
    </location>
</feature>
<dbReference type="GO" id="GO:0009097">
    <property type="term" value="P:isoleucine biosynthetic process"/>
    <property type="evidence" value="ECO:0007669"/>
    <property type="project" value="TreeGrafter"/>
</dbReference>
<evidence type="ECO:0000313" key="8">
    <source>
        <dbReference type="Proteomes" id="UP000193083"/>
    </source>
</evidence>
<protein>
    <submittedName>
        <fullName evidence="7">Acetolactate synthase, large subunit</fullName>
    </submittedName>
</protein>
<dbReference type="CDD" id="cd07035">
    <property type="entry name" value="TPP_PYR_POX_like"/>
    <property type="match status" value="1"/>
</dbReference>
<evidence type="ECO:0000259" key="5">
    <source>
        <dbReference type="Pfam" id="PF02775"/>
    </source>
</evidence>
<dbReference type="RefSeq" id="WP_085466570.1">
    <property type="nucleotide sequence ID" value="NZ_FXBL01000004.1"/>
</dbReference>
<evidence type="ECO:0000313" key="7">
    <source>
        <dbReference type="EMBL" id="SMH53765.1"/>
    </source>
</evidence>
<dbReference type="GO" id="GO:0005948">
    <property type="term" value="C:acetolactate synthase complex"/>
    <property type="evidence" value="ECO:0007669"/>
    <property type="project" value="TreeGrafter"/>
</dbReference>
<evidence type="ECO:0000259" key="6">
    <source>
        <dbReference type="Pfam" id="PF02776"/>
    </source>
</evidence>
<evidence type="ECO:0000259" key="4">
    <source>
        <dbReference type="Pfam" id="PF00205"/>
    </source>
</evidence>
<dbReference type="OrthoDB" id="4494979at2"/>
<keyword evidence="8" id="KW-1185">Reference proteome</keyword>
<dbReference type="GO" id="GO:0003984">
    <property type="term" value="F:acetolactate synthase activity"/>
    <property type="evidence" value="ECO:0007669"/>
    <property type="project" value="TreeGrafter"/>
</dbReference>
<proteinExistence type="inferred from homology"/>
<dbReference type="InterPro" id="IPR029061">
    <property type="entry name" value="THDP-binding"/>
</dbReference>
<dbReference type="InterPro" id="IPR011766">
    <property type="entry name" value="TPP_enzyme_TPP-bd"/>
</dbReference>
<keyword evidence="2 3" id="KW-0786">Thiamine pyrophosphate</keyword>
<dbReference type="SUPFAM" id="SSF52467">
    <property type="entry name" value="DHS-like NAD/FAD-binding domain"/>
    <property type="match status" value="1"/>
</dbReference>
<organism evidence="7 8">
    <name type="scientific">Mesorhizobium australicum</name>
    <dbReference type="NCBI Taxonomy" id="536018"/>
    <lineage>
        <taxon>Bacteria</taxon>
        <taxon>Pseudomonadati</taxon>
        <taxon>Pseudomonadota</taxon>
        <taxon>Alphaproteobacteria</taxon>
        <taxon>Hyphomicrobiales</taxon>
        <taxon>Phyllobacteriaceae</taxon>
        <taxon>Mesorhizobium</taxon>
    </lineage>
</organism>
<accession>A0A1X7PP74</accession>
<comment type="similarity">
    <text evidence="1 3">Belongs to the TPP enzyme family.</text>
</comment>
<gene>
    <name evidence="7" type="ORF">SAMN02982922_4926</name>
</gene>